<evidence type="ECO:0000313" key="4">
    <source>
        <dbReference type="Proteomes" id="UP001595630"/>
    </source>
</evidence>
<feature type="signal peptide" evidence="2">
    <location>
        <begin position="1"/>
        <end position="20"/>
    </location>
</feature>
<comment type="caution">
    <text evidence="3">The sequence shown here is derived from an EMBL/GenBank/DDBJ whole genome shotgun (WGS) entry which is preliminary data.</text>
</comment>
<sequence length="137" mass="15418">MNAGILGLGVALLFSTPVLAGWLPGDGAGPGTGAVLAYQYDPRSPYSQHPAPRREMLPQHPPRYQPYQVPRQNPGISRDPHRQMMPRQNVPPARLKPRRDQGYAPPSRHGYRQAPPPGVYYYPPSYPSNPSYRFYRN</sequence>
<feature type="chain" id="PRO_5046359183" evidence="2">
    <location>
        <begin position="21"/>
        <end position="137"/>
    </location>
</feature>
<evidence type="ECO:0000256" key="2">
    <source>
        <dbReference type="SAM" id="SignalP"/>
    </source>
</evidence>
<dbReference type="Proteomes" id="UP001595630">
    <property type="component" value="Unassembled WGS sequence"/>
</dbReference>
<name>A0ABV7T8G5_9GAMM</name>
<evidence type="ECO:0000256" key="1">
    <source>
        <dbReference type="SAM" id="MobiDB-lite"/>
    </source>
</evidence>
<evidence type="ECO:0000313" key="3">
    <source>
        <dbReference type="EMBL" id="MFC3609169.1"/>
    </source>
</evidence>
<organism evidence="3 4">
    <name type="scientific">Stutzerimonas tarimensis</name>
    <dbReference type="NCBI Taxonomy" id="1507735"/>
    <lineage>
        <taxon>Bacteria</taxon>
        <taxon>Pseudomonadati</taxon>
        <taxon>Pseudomonadota</taxon>
        <taxon>Gammaproteobacteria</taxon>
        <taxon>Pseudomonadales</taxon>
        <taxon>Pseudomonadaceae</taxon>
        <taxon>Stutzerimonas</taxon>
    </lineage>
</organism>
<gene>
    <name evidence="3" type="ORF">ACFOMF_15410</name>
</gene>
<reference evidence="4" key="1">
    <citation type="journal article" date="2019" name="Int. J. Syst. Evol. Microbiol.">
        <title>The Global Catalogue of Microorganisms (GCM) 10K type strain sequencing project: providing services to taxonomists for standard genome sequencing and annotation.</title>
        <authorList>
            <consortium name="The Broad Institute Genomics Platform"/>
            <consortium name="The Broad Institute Genome Sequencing Center for Infectious Disease"/>
            <person name="Wu L."/>
            <person name="Ma J."/>
        </authorList>
    </citation>
    <scope>NUCLEOTIDE SEQUENCE [LARGE SCALE GENOMIC DNA]</scope>
    <source>
        <strain evidence="4">KCTC 42447</strain>
    </source>
</reference>
<feature type="compositionally biased region" description="Low complexity" evidence="1">
    <location>
        <begin position="65"/>
        <end position="74"/>
    </location>
</feature>
<keyword evidence="2" id="KW-0732">Signal</keyword>
<feature type="region of interest" description="Disordered" evidence="1">
    <location>
        <begin position="41"/>
        <end position="137"/>
    </location>
</feature>
<dbReference type="RefSeq" id="WP_386366476.1">
    <property type="nucleotide sequence ID" value="NZ_JBHRXZ010000024.1"/>
</dbReference>
<accession>A0ABV7T8G5</accession>
<dbReference type="EMBL" id="JBHRXZ010000024">
    <property type="protein sequence ID" value="MFC3609169.1"/>
    <property type="molecule type" value="Genomic_DNA"/>
</dbReference>
<proteinExistence type="predicted"/>
<keyword evidence="4" id="KW-1185">Reference proteome</keyword>
<protein>
    <submittedName>
        <fullName evidence="3">Uncharacterized protein</fullName>
    </submittedName>
</protein>
<feature type="compositionally biased region" description="Low complexity" evidence="1">
    <location>
        <begin position="119"/>
        <end position="137"/>
    </location>
</feature>